<accession>A0A8T2TP13</accession>
<feature type="compositionally biased region" description="Polar residues" evidence="1">
    <location>
        <begin position="367"/>
        <end position="382"/>
    </location>
</feature>
<feature type="region of interest" description="Disordered" evidence="1">
    <location>
        <begin position="1294"/>
        <end position="1359"/>
    </location>
</feature>
<dbReference type="Proteomes" id="UP000825935">
    <property type="component" value="Chromosome 12"/>
</dbReference>
<dbReference type="EMBL" id="CM035417">
    <property type="protein sequence ID" value="KAH7423175.1"/>
    <property type="molecule type" value="Genomic_DNA"/>
</dbReference>
<evidence type="ECO:0000256" key="1">
    <source>
        <dbReference type="SAM" id="MobiDB-lite"/>
    </source>
</evidence>
<organism evidence="2 3">
    <name type="scientific">Ceratopteris richardii</name>
    <name type="common">Triangle waterfern</name>
    <dbReference type="NCBI Taxonomy" id="49495"/>
    <lineage>
        <taxon>Eukaryota</taxon>
        <taxon>Viridiplantae</taxon>
        <taxon>Streptophyta</taxon>
        <taxon>Embryophyta</taxon>
        <taxon>Tracheophyta</taxon>
        <taxon>Polypodiopsida</taxon>
        <taxon>Polypodiidae</taxon>
        <taxon>Polypodiales</taxon>
        <taxon>Pteridineae</taxon>
        <taxon>Pteridaceae</taxon>
        <taxon>Parkerioideae</taxon>
        <taxon>Ceratopteris</taxon>
    </lineage>
</organism>
<feature type="region of interest" description="Disordered" evidence="1">
    <location>
        <begin position="339"/>
        <end position="382"/>
    </location>
</feature>
<comment type="caution">
    <text evidence="2">The sequence shown here is derived from an EMBL/GenBank/DDBJ whole genome shotgun (WGS) entry which is preliminary data.</text>
</comment>
<dbReference type="PANTHER" id="PTHR31008">
    <property type="entry name" value="COP1-INTERACTING PROTEIN-RELATED"/>
    <property type="match status" value="1"/>
</dbReference>
<gene>
    <name evidence="2" type="ORF">KP509_12G042600</name>
</gene>
<sequence length="1381" mass="152572">MDELAPLDFVELRLSSAGSSRCELVVSVDGQTEKLAWGLLKTFISHLRAARELYTTERTLTLRLEAPKVCAGRRRPWFTRRTLERFVQYVSAPEVLERLQVIEQEIIQLEQIRSIQADSLPKVNHGFPNTNDGAMKAVFSPVEYNDVHGHFVDADDSKRELLRAMDVRLSTLQRERSMAFNQAIAVGFTADTMEDLLCFSDYYGAERLRVACNWFWELHTKLERVTEKPSQELPPCESKGMELGLFSSSSQIECFHDPMEVKISNMDKESFVEDSSPSSEMSDRCATVSPARLQGHSCKAYPQRSSPRRRSAPPMKKVQVGRFGSRQAGSLIAHNINYLSDRQSEDKNNVMETSSSDSEDSVQSDSQNKFSSFKRSPARTQRQNIQAAINLFENGRSIDISELHEKWSHVEQQNRRASLNDAYLSKFGNGDWKFAEDNGHIHGTEWSGRTISKPFDVSGPTSIDLTLGSNSVLASPRKHKKGVSVEIGMEGLMLHQEESSQPCMQVNVLRRDPNFRRASSTSRDLLVSELDSLEGGHIVGKKNKPIESDGSNARSTVTSVSQSETFSEVNSSSLDLKPHHSSSMSLSPSVQDQTPIFIQRSGINWEGVDLDDRECILHSDSNFRALVALAESSYITQDDLGGVRGRFYEYYRRMRDAKMEEEQSKRAEREVKLRSMEETLHLRKAEMDARISKNDKDNVHCKKRAAKLLALKANVIDSQRGQPAQEVGTPGEIVVQALPTKYGSRSGSNLPSPPLTPRMVEEQSLNMKSHRQKSASVSQDNLAASWSLSSAVPNLPKSKGTLKKESIPCKSCSSSAESNNVCVVQCSLGLKKENGKPSPGKSSGLAQVHSKGAISVSHVPVINKVSISEPNSTTILQKNSSNKNNRMDRKNRARQTRQNYLAGDMKDVSLAPKAEVLSLTSKAEVSTVLNKQKDAKVRAPIMNKIRRSAVAPIQEVRPFLKKGSGIGPGAGPGVMKLKAETARSSDEDTPGTPFEVSHEEALTVGMDMTDTSHAESMLHASEALDASGCPSSHADENQKTQGELTAIMDTHVVHHSRNDFFPLCEEAKVDEQLRGDLFECEGTWQTETCPMDLKIGTYHAANDEPSVNAATQECHEEPVLRKGGESIATLSQLLCETANKVAQNESSINEYSEFQVSIGTEEQIGSKVSPLKAASLSSSSLTHLDIIAADYFTSTTAAILEAPVGCPPIWNSSHVNYATEIDHSQAQKTPVSSHNPMVVIVPPKEPVRGLKRLLRFGRKNRAAPDIIFTGDLPTSMHLEAENDTHNIIMKDINMQPSHRTVRKSKGRERLPKDSGGPCGNTSPGYSSDSGSVQSSRNSVPKHAPNFKLNYDNDSGSYKHKAPRSFFSLSSLWSKSSEGKSR</sequence>
<dbReference type="OrthoDB" id="1687502at2759"/>
<reference evidence="2" key="1">
    <citation type="submission" date="2021-08" db="EMBL/GenBank/DDBJ databases">
        <title>WGS assembly of Ceratopteris richardii.</title>
        <authorList>
            <person name="Marchant D.B."/>
            <person name="Chen G."/>
            <person name="Jenkins J."/>
            <person name="Shu S."/>
            <person name="Leebens-Mack J."/>
            <person name="Grimwood J."/>
            <person name="Schmutz J."/>
            <person name="Soltis P."/>
            <person name="Soltis D."/>
            <person name="Chen Z.-H."/>
        </authorList>
    </citation>
    <scope>NUCLEOTIDE SEQUENCE</scope>
    <source>
        <strain evidence="2">Whitten #5841</strain>
        <tissue evidence="2">Leaf</tissue>
    </source>
</reference>
<evidence type="ECO:0000313" key="2">
    <source>
        <dbReference type="EMBL" id="KAH7423175.1"/>
    </source>
</evidence>
<feature type="region of interest" description="Disordered" evidence="1">
    <location>
        <begin position="269"/>
        <end position="324"/>
    </location>
</feature>
<feature type="region of interest" description="Disordered" evidence="1">
    <location>
        <begin position="537"/>
        <end position="591"/>
    </location>
</feature>
<name>A0A8T2TP13_CERRI</name>
<keyword evidence="3" id="KW-1185">Reference proteome</keyword>
<feature type="compositionally biased region" description="Low complexity" evidence="1">
    <location>
        <begin position="1322"/>
        <end position="1338"/>
    </location>
</feature>
<feature type="compositionally biased region" description="Polar residues" evidence="1">
    <location>
        <begin position="549"/>
        <end position="574"/>
    </location>
</feature>
<dbReference type="PANTHER" id="PTHR31008:SF2">
    <property type="entry name" value="COP1-INTERACTING PROTEIN-LIKE PROTEIN"/>
    <property type="match status" value="1"/>
</dbReference>
<feature type="compositionally biased region" description="Polar residues" evidence="1">
    <location>
        <begin position="872"/>
        <end position="884"/>
    </location>
</feature>
<protein>
    <submittedName>
        <fullName evidence="2">Uncharacterized protein</fullName>
    </submittedName>
</protein>
<evidence type="ECO:0000313" key="3">
    <source>
        <dbReference type="Proteomes" id="UP000825935"/>
    </source>
</evidence>
<feature type="region of interest" description="Disordered" evidence="1">
    <location>
        <begin position="872"/>
        <end position="894"/>
    </location>
</feature>
<proteinExistence type="predicted"/>